<dbReference type="PANTHER" id="PTHR24104">
    <property type="entry name" value="E3 UBIQUITIN-PROTEIN LIGASE NHLRC1-RELATED"/>
    <property type="match status" value="1"/>
</dbReference>
<evidence type="ECO:0000313" key="5">
    <source>
        <dbReference type="Proteomes" id="UP000663865"/>
    </source>
</evidence>
<dbReference type="EMBL" id="CAJNYV010000884">
    <property type="protein sequence ID" value="CAF3392439.1"/>
    <property type="molecule type" value="Genomic_DNA"/>
</dbReference>
<comment type="caution">
    <text evidence="4">The sequence shown here is derived from an EMBL/GenBank/DDBJ whole genome shotgun (WGS) entry which is preliminary data.</text>
</comment>
<dbReference type="InterPro" id="IPR011042">
    <property type="entry name" value="6-blade_b-propeller_TolB-like"/>
</dbReference>
<keyword evidence="1" id="KW-0677">Repeat</keyword>
<dbReference type="InterPro" id="IPR001258">
    <property type="entry name" value="NHL_repeat"/>
</dbReference>
<dbReference type="Gene3D" id="2.40.10.500">
    <property type="match status" value="1"/>
</dbReference>
<feature type="transmembrane region" description="Helical" evidence="3">
    <location>
        <begin position="12"/>
        <end position="39"/>
    </location>
</feature>
<feature type="repeat" description="NHL" evidence="2">
    <location>
        <begin position="293"/>
        <end position="318"/>
    </location>
</feature>
<organism evidence="4 5">
    <name type="scientific">Rotaria socialis</name>
    <dbReference type="NCBI Taxonomy" id="392032"/>
    <lineage>
        <taxon>Eukaryota</taxon>
        <taxon>Metazoa</taxon>
        <taxon>Spiralia</taxon>
        <taxon>Gnathifera</taxon>
        <taxon>Rotifera</taxon>
        <taxon>Eurotatoria</taxon>
        <taxon>Bdelloidea</taxon>
        <taxon>Philodinida</taxon>
        <taxon>Philodinidae</taxon>
        <taxon>Rotaria</taxon>
    </lineage>
</organism>
<sequence length="360" mass="39607">MTVVLCTITVALSTMVILICTMPVVLFTMAIVICTMTVVQSTMAIAICTMTVYYGYSHLYDDHGTFYDDCGALYYGYSHLYDDHGTFYDDCGALYYGYGHLYNDCRTLYYDYSHLYYDCGTLYDDHGTLYTSFSINSVFPSFPAAIPTTTPVPPPKPINQVCRTAIWSSNFTVLTGTGIKYSNATQLSQPTHIIFDSRQNMYIVDEFNHAVQRLSPSLNTSITVAGISTSSGMSLSELRSPTALFITPDDIMYIADNGNNRILKWRMGEPHGIIVAGGFGSGSAPNQISTCYGIYVDAQSNIYVSDYGNHRVVIWSAGNATSGRRVAGGNGFGTAENQLHSPYGIYVDKKGILYIVEQGN</sequence>
<evidence type="ECO:0000256" key="2">
    <source>
        <dbReference type="PROSITE-ProRule" id="PRU00504"/>
    </source>
</evidence>
<evidence type="ECO:0000313" key="4">
    <source>
        <dbReference type="EMBL" id="CAF3392439.1"/>
    </source>
</evidence>
<keyword evidence="3" id="KW-1133">Transmembrane helix</keyword>
<keyword evidence="3" id="KW-0472">Membrane</keyword>
<protein>
    <submittedName>
        <fullName evidence="4">Uncharacterized protein</fullName>
    </submittedName>
</protein>
<dbReference type="GO" id="GO:0008270">
    <property type="term" value="F:zinc ion binding"/>
    <property type="evidence" value="ECO:0007669"/>
    <property type="project" value="UniProtKB-KW"/>
</dbReference>
<accession>A0A817ZBH0</accession>
<dbReference type="Proteomes" id="UP000663865">
    <property type="component" value="Unassembled WGS sequence"/>
</dbReference>
<name>A0A817ZBH0_9BILA</name>
<proteinExistence type="predicted"/>
<evidence type="ECO:0000256" key="3">
    <source>
        <dbReference type="SAM" id="Phobius"/>
    </source>
</evidence>
<dbReference type="Gene3D" id="2.120.10.30">
    <property type="entry name" value="TolB, C-terminal domain"/>
    <property type="match status" value="1"/>
</dbReference>
<dbReference type="PROSITE" id="PS51125">
    <property type="entry name" value="NHL"/>
    <property type="match status" value="1"/>
</dbReference>
<dbReference type="InterPro" id="IPR050952">
    <property type="entry name" value="TRIM-NHL_E3_ligases"/>
</dbReference>
<dbReference type="AlphaFoldDB" id="A0A817ZBH0"/>
<keyword evidence="3" id="KW-0812">Transmembrane</keyword>
<gene>
    <name evidence="4" type="ORF">KIK155_LOCUS7337</name>
</gene>
<reference evidence="4" key="1">
    <citation type="submission" date="2021-02" db="EMBL/GenBank/DDBJ databases">
        <authorList>
            <person name="Nowell W R."/>
        </authorList>
    </citation>
    <scope>NUCLEOTIDE SEQUENCE</scope>
</reference>
<dbReference type="PANTHER" id="PTHR24104:SF25">
    <property type="entry name" value="PROTEIN LIN-41"/>
    <property type="match status" value="1"/>
</dbReference>
<feature type="non-terminal residue" evidence="4">
    <location>
        <position position="1"/>
    </location>
</feature>
<dbReference type="SUPFAM" id="SSF63829">
    <property type="entry name" value="Calcium-dependent phosphotriesterase"/>
    <property type="match status" value="1"/>
</dbReference>
<dbReference type="CDD" id="cd05819">
    <property type="entry name" value="NHL"/>
    <property type="match status" value="1"/>
</dbReference>
<evidence type="ECO:0000256" key="1">
    <source>
        <dbReference type="ARBA" id="ARBA00022737"/>
    </source>
</evidence>